<name>A0A4R2EQ14_9BACT</name>
<evidence type="ECO:0008006" key="4">
    <source>
        <dbReference type="Google" id="ProtNLM"/>
    </source>
</evidence>
<comment type="caution">
    <text evidence="2">The sequence shown here is derived from an EMBL/GenBank/DDBJ whole genome shotgun (WGS) entry which is preliminary data.</text>
</comment>
<sequence length="245" mass="26909">MKSIKVLALFAALSAQVAVANPAEEADTSKAQSKDLSLSLEIKSRHAWRGGLTTRSWNMQPTIEYSGIKNLTLGAWGCYTINNEYAEVDLYASYSLGNFGITLYDYFNPMPSENGANHHFFNFDKNVTGHLIDATIDYTFGSIPLKLMASTIVYGADLNDSGSNKYSTYFEASYEHTLSSGQTISYFVGGTPHKSMYYNNANVVNLGFKVSQDVKISSYTLPVNGSIVVNPARGNIYFIVGICPF</sequence>
<evidence type="ECO:0000313" key="3">
    <source>
        <dbReference type="Proteomes" id="UP000294830"/>
    </source>
</evidence>
<keyword evidence="1" id="KW-0732">Signal</keyword>
<dbReference type="EMBL" id="SLWB01000003">
    <property type="protein sequence ID" value="TCN70605.1"/>
    <property type="molecule type" value="Genomic_DNA"/>
</dbReference>
<accession>A0A4R2EQ14</accession>
<evidence type="ECO:0000313" key="2">
    <source>
        <dbReference type="EMBL" id="TCN70605.1"/>
    </source>
</evidence>
<proteinExistence type="predicted"/>
<feature type="signal peptide" evidence="1">
    <location>
        <begin position="1"/>
        <end position="20"/>
    </location>
</feature>
<keyword evidence="3" id="KW-1185">Reference proteome</keyword>
<protein>
    <recommendedName>
        <fullName evidence="4">Outer membrane beta-barrel porin/alpha-amylase</fullName>
    </recommendedName>
</protein>
<evidence type="ECO:0000256" key="1">
    <source>
        <dbReference type="SAM" id="SignalP"/>
    </source>
</evidence>
<gene>
    <name evidence="2" type="ORF">CLV25_103125</name>
</gene>
<organism evidence="2 3">
    <name type="scientific">Acetobacteroides hydrogenigenes</name>
    <dbReference type="NCBI Taxonomy" id="979970"/>
    <lineage>
        <taxon>Bacteria</taxon>
        <taxon>Pseudomonadati</taxon>
        <taxon>Bacteroidota</taxon>
        <taxon>Bacteroidia</taxon>
        <taxon>Bacteroidales</taxon>
        <taxon>Rikenellaceae</taxon>
        <taxon>Acetobacteroides</taxon>
    </lineage>
</organism>
<dbReference type="RefSeq" id="WP_131838466.1">
    <property type="nucleotide sequence ID" value="NZ_SLWB01000003.1"/>
</dbReference>
<feature type="chain" id="PRO_5020346230" description="Outer membrane beta-barrel porin/alpha-amylase" evidence="1">
    <location>
        <begin position="21"/>
        <end position="245"/>
    </location>
</feature>
<dbReference type="Proteomes" id="UP000294830">
    <property type="component" value="Unassembled WGS sequence"/>
</dbReference>
<dbReference type="AlphaFoldDB" id="A0A4R2EQ14"/>
<dbReference type="OrthoDB" id="1065092at2"/>
<reference evidence="2 3" key="1">
    <citation type="submission" date="2019-03" db="EMBL/GenBank/DDBJ databases">
        <title>Genomic Encyclopedia of Archaeal and Bacterial Type Strains, Phase II (KMG-II): from individual species to whole genera.</title>
        <authorList>
            <person name="Goeker M."/>
        </authorList>
    </citation>
    <scope>NUCLEOTIDE SEQUENCE [LARGE SCALE GENOMIC DNA]</scope>
    <source>
        <strain evidence="2 3">RL-C</strain>
    </source>
</reference>